<feature type="compositionally biased region" description="Basic and acidic residues" evidence="1">
    <location>
        <begin position="21"/>
        <end position="39"/>
    </location>
</feature>
<reference evidence="2 3" key="1">
    <citation type="journal article" date="2016" name="Sci. Rep.">
        <title>The Dendrobium catenatum Lindl. genome sequence provides insights into polysaccharide synthase, floral development and adaptive evolution.</title>
        <authorList>
            <person name="Zhang G.Q."/>
            <person name="Xu Q."/>
            <person name="Bian C."/>
            <person name="Tsai W.C."/>
            <person name="Yeh C.M."/>
            <person name="Liu K.W."/>
            <person name="Yoshida K."/>
            <person name="Zhang L.S."/>
            <person name="Chang S.B."/>
            <person name="Chen F."/>
            <person name="Shi Y."/>
            <person name="Su Y.Y."/>
            <person name="Zhang Y.Q."/>
            <person name="Chen L.J."/>
            <person name="Yin Y."/>
            <person name="Lin M."/>
            <person name="Huang H."/>
            <person name="Deng H."/>
            <person name="Wang Z.W."/>
            <person name="Zhu S.L."/>
            <person name="Zhao X."/>
            <person name="Deng C."/>
            <person name="Niu S.C."/>
            <person name="Huang J."/>
            <person name="Wang M."/>
            <person name="Liu G.H."/>
            <person name="Yang H.J."/>
            <person name="Xiao X.J."/>
            <person name="Hsiao Y.Y."/>
            <person name="Wu W.L."/>
            <person name="Chen Y.Y."/>
            <person name="Mitsuda N."/>
            <person name="Ohme-Takagi M."/>
            <person name="Luo Y.B."/>
            <person name="Van de Peer Y."/>
            <person name="Liu Z.J."/>
        </authorList>
    </citation>
    <scope>NUCLEOTIDE SEQUENCE [LARGE SCALE GENOMIC DNA]</scope>
    <source>
        <tissue evidence="2">The whole plant</tissue>
    </source>
</reference>
<protein>
    <submittedName>
        <fullName evidence="2">Uncharacterized protein</fullName>
    </submittedName>
</protein>
<sequence>MRLSSFNRGRSTPTVFVSKSSSKENLKSKRGGLSKDSRFRHPNLPLPLLSNDLFVCCWLRGLNGRGELRPVFSGLHERPVSLYKSPSPSSSQKDEVADIQEA</sequence>
<evidence type="ECO:0000313" key="3">
    <source>
        <dbReference type="Proteomes" id="UP000233837"/>
    </source>
</evidence>
<dbReference type="AlphaFoldDB" id="A0A2I0X4I8"/>
<feature type="region of interest" description="Disordered" evidence="1">
    <location>
        <begin position="1"/>
        <end position="40"/>
    </location>
</feature>
<evidence type="ECO:0000256" key="1">
    <source>
        <dbReference type="SAM" id="MobiDB-lite"/>
    </source>
</evidence>
<dbReference type="Proteomes" id="UP000233837">
    <property type="component" value="Unassembled WGS sequence"/>
</dbReference>
<name>A0A2I0X4I8_9ASPA</name>
<reference evidence="2 3" key="2">
    <citation type="journal article" date="2017" name="Nature">
        <title>The Apostasia genome and the evolution of orchids.</title>
        <authorList>
            <person name="Zhang G.Q."/>
            <person name="Liu K.W."/>
            <person name="Li Z."/>
            <person name="Lohaus R."/>
            <person name="Hsiao Y.Y."/>
            <person name="Niu S.C."/>
            <person name="Wang J.Y."/>
            <person name="Lin Y.C."/>
            <person name="Xu Q."/>
            <person name="Chen L.J."/>
            <person name="Yoshida K."/>
            <person name="Fujiwara S."/>
            <person name="Wang Z.W."/>
            <person name="Zhang Y.Q."/>
            <person name="Mitsuda N."/>
            <person name="Wang M."/>
            <person name="Liu G.H."/>
            <person name="Pecoraro L."/>
            <person name="Huang H.X."/>
            <person name="Xiao X.J."/>
            <person name="Lin M."/>
            <person name="Wu X.Y."/>
            <person name="Wu W.L."/>
            <person name="Chen Y.Y."/>
            <person name="Chang S.B."/>
            <person name="Sakamoto S."/>
            <person name="Ohme-Takagi M."/>
            <person name="Yagi M."/>
            <person name="Zeng S.J."/>
            <person name="Shen C.Y."/>
            <person name="Yeh C.M."/>
            <person name="Luo Y.B."/>
            <person name="Tsai W.C."/>
            <person name="Van de Peer Y."/>
            <person name="Liu Z.J."/>
        </authorList>
    </citation>
    <scope>NUCLEOTIDE SEQUENCE [LARGE SCALE GENOMIC DNA]</scope>
    <source>
        <tissue evidence="2">The whole plant</tissue>
    </source>
</reference>
<gene>
    <name evidence="2" type="ORF">MA16_Dca006123</name>
</gene>
<organism evidence="2 3">
    <name type="scientific">Dendrobium catenatum</name>
    <dbReference type="NCBI Taxonomy" id="906689"/>
    <lineage>
        <taxon>Eukaryota</taxon>
        <taxon>Viridiplantae</taxon>
        <taxon>Streptophyta</taxon>
        <taxon>Embryophyta</taxon>
        <taxon>Tracheophyta</taxon>
        <taxon>Spermatophyta</taxon>
        <taxon>Magnoliopsida</taxon>
        <taxon>Liliopsida</taxon>
        <taxon>Asparagales</taxon>
        <taxon>Orchidaceae</taxon>
        <taxon>Epidendroideae</taxon>
        <taxon>Malaxideae</taxon>
        <taxon>Dendrobiinae</taxon>
        <taxon>Dendrobium</taxon>
    </lineage>
</organism>
<dbReference type="EMBL" id="KZ502155">
    <property type="protein sequence ID" value="PKU82825.1"/>
    <property type="molecule type" value="Genomic_DNA"/>
</dbReference>
<feature type="region of interest" description="Disordered" evidence="1">
    <location>
        <begin position="80"/>
        <end position="102"/>
    </location>
</feature>
<keyword evidence="3" id="KW-1185">Reference proteome</keyword>
<accession>A0A2I0X4I8</accession>
<feature type="compositionally biased region" description="Polar residues" evidence="1">
    <location>
        <begin position="1"/>
        <end position="17"/>
    </location>
</feature>
<evidence type="ECO:0000313" key="2">
    <source>
        <dbReference type="EMBL" id="PKU82825.1"/>
    </source>
</evidence>
<proteinExistence type="predicted"/>